<evidence type="ECO:0000259" key="1">
    <source>
        <dbReference type="Pfam" id="PF01402"/>
    </source>
</evidence>
<dbReference type="InterPro" id="IPR002145">
    <property type="entry name" value="CopG"/>
</dbReference>
<accession>A0ABW9ZEF1</accession>
<reference evidence="2 3" key="1">
    <citation type="submission" date="2020-01" db="EMBL/GenBank/DDBJ databases">
        <authorList>
            <person name="Peng S.Y."/>
            <person name="Li J."/>
            <person name="Wang M."/>
            <person name="Wang L."/>
            <person name="Wang C.Q."/>
            <person name="Wang J.R."/>
        </authorList>
    </citation>
    <scope>NUCLEOTIDE SEQUENCE [LARGE SCALE GENOMIC DNA]</scope>
    <source>
        <strain evidence="2 3">XCT-34</strain>
    </source>
</reference>
<proteinExistence type="predicted"/>
<gene>
    <name evidence="2" type="ORF">GWI71_00040</name>
</gene>
<dbReference type="EMBL" id="JAABLP010000001">
    <property type="protein sequence ID" value="NBN62061.1"/>
    <property type="molecule type" value="Genomic_DNA"/>
</dbReference>
<dbReference type="InterPro" id="IPR010985">
    <property type="entry name" value="Ribbon_hlx_hlx"/>
</dbReference>
<dbReference type="Proteomes" id="UP000541347">
    <property type="component" value="Unassembled WGS sequence"/>
</dbReference>
<protein>
    <submittedName>
        <fullName evidence="2">Ribbon-helix-helix protein, CopG family</fullName>
    </submittedName>
</protein>
<name>A0ABW9ZEF1_9HYPH</name>
<evidence type="ECO:0000313" key="2">
    <source>
        <dbReference type="EMBL" id="NBN62061.1"/>
    </source>
</evidence>
<dbReference type="CDD" id="cd22231">
    <property type="entry name" value="RHH_NikR_HicB-like"/>
    <property type="match status" value="1"/>
</dbReference>
<dbReference type="SUPFAM" id="SSF47598">
    <property type="entry name" value="Ribbon-helix-helix"/>
    <property type="match status" value="1"/>
</dbReference>
<feature type="domain" description="Ribbon-helix-helix protein CopG" evidence="1">
    <location>
        <begin position="19"/>
        <end position="56"/>
    </location>
</feature>
<dbReference type="RefSeq" id="WP_161672704.1">
    <property type="nucleotide sequence ID" value="NZ_JAABLP010000001.1"/>
</dbReference>
<sequence>MSKTPHTNKGGRPRVDTEAVTLRLPRNVLEALERVRGAQQHATRPEAIRAILRDWLSAHGYLAKLEETDDR</sequence>
<evidence type="ECO:0000313" key="3">
    <source>
        <dbReference type="Proteomes" id="UP000541347"/>
    </source>
</evidence>
<dbReference type="Pfam" id="PF01402">
    <property type="entry name" value="RHH_1"/>
    <property type="match status" value="1"/>
</dbReference>
<organism evidence="2 3">
    <name type="scientific">Pannonibacter tanglangensis</name>
    <dbReference type="NCBI Taxonomy" id="2750084"/>
    <lineage>
        <taxon>Bacteria</taxon>
        <taxon>Pseudomonadati</taxon>
        <taxon>Pseudomonadota</taxon>
        <taxon>Alphaproteobacteria</taxon>
        <taxon>Hyphomicrobiales</taxon>
        <taxon>Stappiaceae</taxon>
        <taxon>Pannonibacter</taxon>
    </lineage>
</organism>
<keyword evidence="3" id="KW-1185">Reference proteome</keyword>
<comment type="caution">
    <text evidence="2">The sequence shown here is derived from an EMBL/GenBank/DDBJ whole genome shotgun (WGS) entry which is preliminary data.</text>
</comment>